<dbReference type="PANTHER" id="PTHR11956">
    <property type="entry name" value="ARGINYL-TRNA SYNTHETASE"/>
    <property type="match status" value="1"/>
</dbReference>
<name>E6W3R3_DESIS</name>
<dbReference type="InterPro" id="IPR036695">
    <property type="entry name" value="Arg-tRNA-synth_N_sf"/>
</dbReference>
<feature type="short sequence motif" description="'HIGH' region" evidence="11">
    <location>
        <begin position="130"/>
        <end position="140"/>
    </location>
</feature>
<dbReference type="Pfam" id="PF05746">
    <property type="entry name" value="DALR_1"/>
    <property type="match status" value="1"/>
</dbReference>
<dbReference type="CDD" id="cd00671">
    <property type="entry name" value="ArgRS_core"/>
    <property type="match status" value="1"/>
</dbReference>
<dbReference type="eggNOG" id="COG0018">
    <property type="taxonomic scope" value="Bacteria"/>
</dbReference>
<dbReference type="PROSITE" id="PS00178">
    <property type="entry name" value="AA_TRNA_LIGASE_I"/>
    <property type="match status" value="1"/>
</dbReference>
<evidence type="ECO:0000256" key="10">
    <source>
        <dbReference type="ARBA" id="ARBA00049339"/>
    </source>
</evidence>
<evidence type="ECO:0000256" key="2">
    <source>
        <dbReference type="ARBA" id="ARBA00005594"/>
    </source>
</evidence>
<organism evidence="15 16">
    <name type="scientific">Desulfurispirillum indicum (strain ATCC BAA-1389 / DSM 22839 / S5)</name>
    <dbReference type="NCBI Taxonomy" id="653733"/>
    <lineage>
        <taxon>Bacteria</taxon>
        <taxon>Pseudomonadati</taxon>
        <taxon>Chrysiogenota</taxon>
        <taxon>Chrysiogenia</taxon>
        <taxon>Chrysiogenales</taxon>
        <taxon>Chrysiogenaceae</taxon>
        <taxon>Desulfurispirillum</taxon>
    </lineage>
</organism>
<dbReference type="Pfam" id="PF00750">
    <property type="entry name" value="tRNA-synt_1d"/>
    <property type="match status" value="1"/>
</dbReference>
<evidence type="ECO:0000256" key="8">
    <source>
        <dbReference type="ARBA" id="ARBA00022917"/>
    </source>
</evidence>
<dbReference type="SMART" id="SM00836">
    <property type="entry name" value="DALR_1"/>
    <property type="match status" value="1"/>
</dbReference>
<dbReference type="SUPFAM" id="SSF55190">
    <property type="entry name" value="Arginyl-tRNA synthetase (ArgRS), N-terminal 'additional' domain"/>
    <property type="match status" value="1"/>
</dbReference>
<dbReference type="InParanoid" id="E6W3R3"/>
<evidence type="ECO:0000256" key="11">
    <source>
        <dbReference type="HAMAP-Rule" id="MF_00123"/>
    </source>
</evidence>
<dbReference type="GO" id="GO:0005524">
    <property type="term" value="F:ATP binding"/>
    <property type="evidence" value="ECO:0007669"/>
    <property type="project" value="UniProtKB-UniRule"/>
</dbReference>
<dbReference type="FunFam" id="3.40.50.620:FF:000062">
    <property type="entry name" value="Arginine--tRNA ligase"/>
    <property type="match status" value="1"/>
</dbReference>
<evidence type="ECO:0000313" key="16">
    <source>
        <dbReference type="Proteomes" id="UP000002572"/>
    </source>
</evidence>
<dbReference type="InterPro" id="IPR009080">
    <property type="entry name" value="tRNAsynth_Ia_anticodon-bd"/>
</dbReference>
<dbReference type="PRINTS" id="PR01038">
    <property type="entry name" value="TRNASYNTHARG"/>
</dbReference>
<dbReference type="InterPro" id="IPR005148">
    <property type="entry name" value="Arg-tRNA-synth_N"/>
</dbReference>
<dbReference type="SMART" id="SM01016">
    <property type="entry name" value="Arg_tRNA_synt_N"/>
    <property type="match status" value="1"/>
</dbReference>
<dbReference type="InterPro" id="IPR001412">
    <property type="entry name" value="aa-tRNA-synth_I_CS"/>
</dbReference>
<evidence type="ECO:0000313" key="15">
    <source>
        <dbReference type="EMBL" id="ADU66944.1"/>
    </source>
</evidence>
<dbReference type="SUPFAM" id="SSF52374">
    <property type="entry name" value="Nucleotidylyl transferase"/>
    <property type="match status" value="1"/>
</dbReference>
<dbReference type="Pfam" id="PF03485">
    <property type="entry name" value="Arg_tRNA_synt_N"/>
    <property type="match status" value="1"/>
</dbReference>
<evidence type="ECO:0000256" key="9">
    <source>
        <dbReference type="ARBA" id="ARBA00023146"/>
    </source>
</evidence>
<keyword evidence="7 11" id="KW-0067">ATP-binding</keyword>
<keyword evidence="8 11" id="KW-0648">Protein biosynthesis</keyword>
<dbReference type="SUPFAM" id="SSF47323">
    <property type="entry name" value="Anticodon-binding domain of a subclass of class I aminoacyl-tRNA synthetases"/>
    <property type="match status" value="1"/>
</dbReference>
<dbReference type="EC" id="6.1.1.19" evidence="11"/>
<proteinExistence type="inferred from homology"/>
<comment type="catalytic activity">
    <reaction evidence="10 11">
        <text>tRNA(Arg) + L-arginine + ATP = L-arginyl-tRNA(Arg) + AMP + diphosphate</text>
        <dbReference type="Rhea" id="RHEA:20301"/>
        <dbReference type="Rhea" id="RHEA-COMP:9658"/>
        <dbReference type="Rhea" id="RHEA-COMP:9673"/>
        <dbReference type="ChEBI" id="CHEBI:30616"/>
        <dbReference type="ChEBI" id="CHEBI:32682"/>
        <dbReference type="ChEBI" id="CHEBI:33019"/>
        <dbReference type="ChEBI" id="CHEBI:78442"/>
        <dbReference type="ChEBI" id="CHEBI:78513"/>
        <dbReference type="ChEBI" id="CHEBI:456215"/>
        <dbReference type="EC" id="6.1.1.19"/>
    </reaction>
</comment>
<evidence type="ECO:0000256" key="12">
    <source>
        <dbReference type="RuleBase" id="RU363038"/>
    </source>
</evidence>
<evidence type="ECO:0000256" key="3">
    <source>
        <dbReference type="ARBA" id="ARBA00011245"/>
    </source>
</evidence>
<dbReference type="GO" id="GO:0004814">
    <property type="term" value="F:arginine-tRNA ligase activity"/>
    <property type="evidence" value="ECO:0007669"/>
    <property type="project" value="UniProtKB-UniRule"/>
</dbReference>
<comment type="subunit">
    <text evidence="3 11">Monomer.</text>
</comment>
<keyword evidence="5 11" id="KW-0436">Ligase</keyword>
<evidence type="ECO:0000256" key="1">
    <source>
        <dbReference type="ARBA" id="ARBA00004496"/>
    </source>
</evidence>
<comment type="similarity">
    <text evidence="2 11 12">Belongs to the class-I aminoacyl-tRNA synthetase family.</text>
</comment>
<reference evidence="15 16" key="1">
    <citation type="submission" date="2010-12" db="EMBL/GenBank/DDBJ databases">
        <title>Complete sequence of Desulfurispirillum indicum S5.</title>
        <authorList>
            <consortium name="US DOE Joint Genome Institute"/>
            <person name="Lucas S."/>
            <person name="Copeland A."/>
            <person name="Lapidus A."/>
            <person name="Cheng J.-F."/>
            <person name="Goodwin L."/>
            <person name="Pitluck S."/>
            <person name="Chertkov O."/>
            <person name="Held B."/>
            <person name="Detter J.C."/>
            <person name="Han C."/>
            <person name="Tapia R."/>
            <person name="Land M."/>
            <person name="Hauser L."/>
            <person name="Kyrpides N."/>
            <person name="Ivanova N."/>
            <person name="Mikhailova N."/>
            <person name="Haggblom M."/>
            <person name="Rauschenbach I."/>
            <person name="Bini E."/>
            <person name="Woyke T."/>
        </authorList>
    </citation>
    <scope>NUCLEOTIDE SEQUENCE [LARGE SCALE GENOMIC DNA]</scope>
    <source>
        <strain evidence="16">ATCC BAA-1389 / DSM 22839 / S5</strain>
    </source>
</reference>
<keyword evidence="4 11" id="KW-0963">Cytoplasm</keyword>
<dbReference type="GO" id="GO:0005737">
    <property type="term" value="C:cytoplasm"/>
    <property type="evidence" value="ECO:0007669"/>
    <property type="project" value="UniProtKB-SubCell"/>
</dbReference>
<dbReference type="AlphaFoldDB" id="E6W3R3"/>
<dbReference type="GO" id="GO:0006420">
    <property type="term" value="P:arginyl-tRNA aminoacylation"/>
    <property type="evidence" value="ECO:0007669"/>
    <property type="project" value="UniProtKB-UniRule"/>
</dbReference>
<feature type="domain" description="DALR anticodon binding" evidence="13">
    <location>
        <begin position="434"/>
        <end position="556"/>
    </location>
</feature>
<dbReference type="FunFam" id="1.10.730.10:FF:000008">
    <property type="entry name" value="Arginine--tRNA ligase"/>
    <property type="match status" value="1"/>
</dbReference>
<dbReference type="OrthoDB" id="9803211at2"/>
<dbReference type="InterPro" id="IPR008909">
    <property type="entry name" value="DALR_anticod-bd"/>
</dbReference>
<evidence type="ECO:0000256" key="5">
    <source>
        <dbReference type="ARBA" id="ARBA00022598"/>
    </source>
</evidence>
<dbReference type="PANTHER" id="PTHR11956:SF5">
    <property type="entry name" value="ARGININE--TRNA LIGASE, CYTOPLASMIC"/>
    <property type="match status" value="1"/>
</dbReference>
<keyword evidence="9 11" id="KW-0030">Aminoacyl-tRNA synthetase</keyword>
<gene>
    <name evidence="11" type="primary">argS</name>
    <name evidence="15" type="ordered locus">Selin_2224</name>
</gene>
<evidence type="ECO:0000256" key="7">
    <source>
        <dbReference type="ARBA" id="ARBA00022840"/>
    </source>
</evidence>
<dbReference type="Gene3D" id="3.40.50.620">
    <property type="entry name" value="HUPs"/>
    <property type="match status" value="1"/>
</dbReference>
<dbReference type="EMBL" id="CP002432">
    <property type="protein sequence ID" value="ADU66944.1"/>
    <property type="molecule type" value="Genomic_DNA"/>
</dbReference>
<dbReference type="RefSeq" id="WP_013506820.1">
    <property type="nucleotide sequence ID" value="NC_014836.1"/>
</dbReference>
<protein>
    <recommendedName>
        <fullName evidence="11">Arginine--tRNA ligase</fullName>
        <ecNumber evidence="11">6.1.1.19</ecNumber>
    </recommendedName>
    <alternativeName>
        <fullName evidence="11">Arginyl-tRNA synthetase</fullName>
        <shortName evidence="11">ArgRS</shortName>
    </alternativeName>
</protein>
<keyword evidence="16" id="KW-1185">Reference proteome</keyword>
<accession>E6W3R3</accession>
<dbReference type="Gene3D" id="3.30.1360.70">
    <property type="entry name" value="Arginyl tRNA synthetase N-terminal domain"/>
    <property type="match status" value="1"/>
</dbReference>
<dbReference type="Proteomes" id="UP000002572">
    <property type="component" value="Chromosome"/>
</dbReference>
<dbReference type="FunFam" id="3.30.1360.70:FF:000003">
    <property type="entry name" value="Arginine--tRNA ligase"/>
    <property type="match status" value="1"/>
</dbReference>
<evidence type="ECO:0000256" key="4">
    <source>
        <dbReference type="ARBA" id="ARBA00022490"/>
    </source>
</evidence>
<dbReference type="InterPro" id="IPR014729">
    <property type="entry name" value="Rossmann-like_a/b/a_fold"/>
</dbReference>
<dbReference type="STRING" id="653733.Selin_2224"/>
<dbReference type="KEGG" id="din:Selin_2224"/>
<feature type="domain" description="Arginyl tRNA synthetase N-terminal" evidence="14">
    <location>
        <begin position="3"/>
        <end position="93"/>
    </location>
</feature>
<dbReference type="FunCoup" id="E6W3R3">
    <property type="interactions" value="472"/>
</dbReference>
<evidence type="ECO:0000259" key="13">
    <source>
        <dbReference type="SMART" id="SM00836"/>
    </source>
</evidence>
<dbReference type="HOGENOM" id="CLU_006406_0_1_0"/>
<comment type="subcellular location">
    <subcellularLocation>
        <location evidence="1 11">Cytoplasm</location>
    </subcellularLocation>
</comment>
<dbReference type="Gene3D" id="1.10.730.10">
    <property type="entry name" value="Isoleucyl-tRNA Synthetase, Domain 1"/>
    <property type="match status" value="1"/>
</dbReference>
<evidence type="ECO:0000256" key="6">
    <source>
        <dbReference type="ARBA" id="ARBA00022741"/>
    </source>
</evidence>
<dbReference type="HAMAP" id="MF_00123">
    <property type="entry name" value="Arg_tRNA_synth"/>
    <property type="match status" value="1"/>
</dbReference>
<evidence type="ECO:0000259" key="14">
    <source>
        <dbReference type="SMART" id="SM01016"/>
    </source>
</evidence>
<sequence length="556" mass="62620">MRQLIAECVRNAIEQAIQRGTLSLPEGQGLPEIIIENPKEKSFGDFACTIAMPLAKIMGQPPRAIAQAIMAHLSHSAIEKVEIAGPGFMNFFVRPAASLEVLKTILREGEQYGRSAVGQNRRVMVEFVSANPTGPLHIGHGRGAAVGDAIARILEYAGYNVHREYYINDAGNQMNNLGLSTYIRYMQLLGHEEMTLEESCYQGDYITDIARDVLTKYGRKFEGDRSSIPFFTTLTGDVILQGIKDDLQRFRVSFDHYFSEKDLHEQGHVSRELDQLQTAGKAYEEGDALWVRTTAFGDDKDRVVRRGNGETTYFAADIAYHRNKFQRGFDTLIDIWGADHHGYVNRLKAAVNLLDRNPDDLEVILIQLVSLQRAGVPVAMSTRSGEFDALRDVLDEVGTDAARYFFLMRRCDSHLDFDLELAKQQTNDNPVFYVQYCHARCCSIIEQLKANDKYPQQNLDAIDFSVMDTEQEKDLAKVLGRFTEVVEGAALAREPHRIPHYLNEVASAFHSFYNVCRVMNAPTQELLTARTIMVEATRQIVCNGLHVIGIDAPQRM</sequence>
<keyword evidence="6 11" id="KW-0547">Nucleotide-binding</keyword>
<dbReference type="InterPro" id="IPR001278">
    <property type="entry name" value="Arg-tRNA-ligase"/>
</dbReference>
<dbReference type="NCBIfam" id="TIGR00456">
    <property type="entry name" value="argS"/>
    <property type="match status" value="1"/>
</dbReference>
<dbReference type="InterPro" id="IPR035684">
    <property type="entry name" value="ArgRS_core"/>
</dbReference>